<dbReference type="GO" id="GO:0005739">
    <property type="term" value="C:mitochondrion"/>
    <property type="evidence" value="ECO:0007669"/>
    <property type="project" value="UniProtKB-SubCell"/>
</dbReference>
<evidence type="ECO:0000256" key="6">
    <source>
        <dbReference type="ARBA" id="ARBA00048612"/>
    </source>
</evidence>
<dbReference type="EMBL" id="ATMH01007661">
    <property type="protein sequence ID" value="EPY23556.1"/>
    <property type="molecule type" value="Genomic_DNA"/>
</dbReference>
<dbReference type="SUPFAM" id="SSF53335">
    <property type="entry name" value="S-adenosyl-L-methionine-dependent methyltransferases"/>
    <property type="match status" value="1"/>
</dbReference>
<dbReference type="InterPro" id="IPR038375">
    <property type="entry name" value="NDUFAF7_sf"/>
</dbReference>
<comment type="similarity">
    <text evidence="2 7">Belongs to the NDUFAF7 family.</text>
</comment>
<comment type="function">
    <text evidence="7">Arginine methyltransferase involved in the assembly or stability of mitochondrial NADH:ubiquinone oxidoreductase complex (complex I).</text>
</comment>
<proteinExistence type="inferred from homology"/>
<evidence type="ECO:0000256" key="1">
    <source>
        <dbReference type="ARBA" id="ARBA00004173"/>
    </source>
</evidence>
<dbReference type="InterPro" id="IPR003788">
    <property type="entry name" value="NDUFAF7"/>
</dbReference>
<dbReference type="EC" id="2.1.1.320" evidence="7"/>
<gene>
    <name evidence="8" type="ORF">STCU_07661</name>
</gene>
<dbReference type="Pfam" id="PF02636">
    <property type="entry name" value="Methyltransf_28"/>
    <property type="match status" value="1"/>
</dbReference>
<evidence type="ECO:0000313" key="9">
    <source>
        <dbReference type="Proteomes" id="UP000015354"/>
    </source>
</evidence>
<evidence type="ECO:0000256" key="3">
    <source>
        <dbReference type="ARBA" id="ARBA00022603"/>
    </source>
</evidence>
<keyword evidence="5 7" id="KW-0496">Mitochondrion</keyword>
<dbReference type="PANTHER" id="PTHR12049:SF5">
    <property type="entry name" value="PROTEIN ARGININE METHYLTRANSFERASE NDUFAF7 HOMOLOG, MITOCHONDRIAL"/>
    <property type="match status" value="1"/>
</dbReference>
<dbReference type="PANTHER" id="PTHR12049">
    <property type="entry name" value="PROTEIN ARGININE METHYLTRANSFERASE NDUFAF7, MITOCHONDRIAL"/>
    <property type="match status" value="1"/>
</dbReference>
<evidence type="ECO:0000256" key="4">
    <source>
        <dbReference type="ARBA" id="ARBA00022679"/>
    </source>
</evidence>
<dbReference type="AlphaFoldDB" id="S9V9A5"/>
<evidence type="ECO:0000313" key="8">
    <source>
        <dbReference type="EMBL" id="EPY23556.1"/>
    </source>
</evidence>
<reference evidence="8 9" key="1">
    <citation type="journal article" date="2013" name="PLoS ONE">
        <title>Predicting the Proteins of Angomonas deanei, Strigomonas culicis and Their Respective Endosymbionts Reveals New Aspects of the Trypanosomatidae Family.</title>
        <authorList>
            <person name="Motta M.C."/>
            <person name="Martins A.C."/>
            <person name="de Souza S.S."/>
            <person name="Catta-Preta C.M."/>
            <person name="Silva R."/>
            <person name="Klein C.C."/>
            <person name="de Almeida L.G."/>
            <person name="de Lima Cunha O."/>
            <person name="Ciapina L.P."/>
            <person name="Brocchi M."/>
            <person name="Colabardini A.C."/>
            <person name="de Araujo Lima B."/>
            <person name="Machado C.R."/>
            <person name="de Almeida Soares C.M."/>
            <person name="Probst C.M."/>
            <person name="de Menezes C.B."/>
            <person name="Thompson C.E."/>
            <person name="Bartholomeu D.C."/>
            <person name="Gradia D.F."/>
            <person name="Pavoni D.P."/>
            <person name="Grisard E.C."/>
            <person name="Fantinatti-Garboggini F."/>
            <person name="Marchini F.K."/>
            <person name="Rodrigues-Luiz G.F."/>
            <person name="Wagner G."/>
            <person name="Goldman G.H."/>
            <person name="Fietto J.L."/>
            <person name="Elias M.C."/>
            <person name="Goldman M.H."/>
            <person name="Sagot M.F."/>
            <person name="Pereira M."/>
            <person name="Stoco P.H."/>
            <person name="de Mendonca-Neto R.P."/>
            <person name="Teixeira S.M."/>
            <person name="Maciel T.E."/>
            <person name="de Oliveira Mendes T.A."/>
            <person name="Urmenyi T.P."/>
            <person name="de Souza W."/>
            <person name="Schenkman S."/>
            <person name="de Vasconcelos A.T."/>
        </authorList>
    </citation>
    <scope>NUCLEOTIDE SEQUENCE [LARGE SCALE GENOMIC DNA]</scope>
</reference>
<protein>
    <recommendedName>
        <fullName evidence="7">Protein arginine methyltransferase NDUFAF7</fullName>
        <ecNumber evidence="7">2.1.1.320</ecNumber>
    </recommendedName>
</protein>
<comment type="subcellular location">
    <subcellularLocation>
        <location evidence="1 7">Mitochondrion</location>
    </subcellularLocation>
</comment>
<accession>S9V9A5</accession>
<keyword evidence="9" id="KW-1185">Reference proteome</keyword>
<dbReference type="OrthoDB" id="17415at2759"/>
<keyword evidence="3 7" id="KW-0489">Methyltransferase</keyword>
<dbReference type="GO" id="GO:0035243">
    <property type="term" value="F:protein-arginine omega-N symmetric methyltransferase activity"/>
    <property type="evidence" value="ECO:0007669"/>
    <property type="project" value="UniProtKB-EC"/>
</dbReference>
<organism evidence="8 9">
    <name type="scientific">Strigomonas culicis</name>
    <dbReference type="NCBI Taxonomy" id="28005"/>
    <lineage>
        <taxon>Eukaryota</taxon>
        <taxon>Discoba</taxon>
        <taxon>Euglenozoa</taxon>
        <taxon>Kinetoplastea</taxon>
        <taxon>Metakinetoplastina</taxon>
        <taxon>Trypanosomatida</taxon>
        <taxon>Trypanosomatidae</taxon>
        <taxon>Strigomonadinae</taxon>
        <taxon>Strigomonas</taxon>
    </lineage>
</organism>
<dbReference type="GO" id="GO:0032259">
    <property type="term" value="P:methylation"/>
    <property type="evidence" value="ECO:0007669"/>
    <property type="project" value="UniProtKB-KW"/>
</dbReference>
<sequence length="371" mass="43419">MHEQTPGFVTPTQLFQPYYGWVLAEYMVTTMRARFDPREPLVIYDVGAGTGALAVSLLDYLAEHFPEVYRRCEYHVIEQNPYLIQSLRRKLVHHYHHVRVHHLSMLNWRQAEPRRCIVLGVELLSGLPHDCVLWDTHGVCSEHWFRFKQRDNLSSAREWYPPLRDPLLLRYLRYLNWLQEESYHSLKVLCLTGGRETLDPPPFTSLEPHEDDTPLIYFSKMLWVHSPFNTAWVPTAQMLLLETLAEYFPRHHAFFADWAAVRQGLPGYNAPVLQVKMRVAKDIFLRRPIDALHTNAGMVDMCFPTDFDHLATVYRAVCGREKEVTNMSHPQFWQTYGGDKTALFTTKSGFNPLVEDFKPFRVFATHHPPEL</sequence>
<name>S9V9A5_9TRYP</name>
<evidence type="ECO:0000256" key="5">
    <source>
        <dbReference type="ARBA" id="ARBA00023128"/>
    </source>
</evidence>
<comment type="catalytic activity">
    <reaction evidence="6 7">
        <text>L-arginyl-[protein] + 2 S-adenosyl-L-methionine = N(omega),N(omega)'-dimethyl-L-arginyl-[protein] + 2 S-adenosyl-L-homocysteine + 2 H(+)</text>
        <dbReference type="Rhea" id="RHEA:48108"/>
        <dbReference type="Rhea" id="RHEA-COMP:10532"/>
        <dbReference type="Rhea" id="RHEA-COMP:11992"/>
        <dbReference type="ChEBI" id="CHEBI:15378"/>
        <dbReference type="ChEBI" id="CHEBI:29965"/>
        <dbReference type="ChEBI" id="CHEBI:57856"/>
        <dbReference type="ChEBI" id="CHEBI:59789"/>
        <dbReference type="ChEBI" id="CHEBI:88221"/>
        <dbReference type="EC" id="2.1.1.320"/>
    </reaction>
</comment>
<comment type="caution">
    <text evidence="8">The sequence shown here is derived from an EMBL/GenBank/DDBJ whole genome shotgun (WGS) entry which is preliminary data.</text>
</comment>
<dbReference type="InterPro" id="IPR029063">
    <property type="entry name" value="SAM-dependent_MTases_sf"/>
</dbReference>
<evidence type="ECO:0000256" key="7">
    <source>
        <dbReference type="RuleBase" id="RU364114"/>
    </source>
</evidence>
<dbReference type="Gene3D" id="3.40.50.12710">
    <property type="match status" value="1"/>
</dbReference>
<dbReference type="Proteomes" id="UP000015354">
    <property type="component" value="Unassembled WGS sequence"/>
</dbReference>
<keyword evidence="4 7" id="KW-0808">Transferase</keyword>
<evidence type="ECO:0000256" key="2">
    <source>
        <dbReference type="ARBA" id="ARBA00005891"/>
    </source>
</evidence>